<feature type="transmembrane region" description="Helical" evidence="7">
    <location>
        <begin position="301"/>
        <end position="321"/>
    </location>
</feature>
<feature type="transmembrane region" description="Helical" evidence="7">
    <location>
        <begin position="374"/>
        <end position="395"/>
    </location>
</feature>
<protein>
    <submittedName>
        <fullName evidence="8">Putative efflux protein, MATE family</fullName>
    </submittedName>
</protein>
<keyword evidence="6 7" id="KW-0472">Membrane</keyword>
<dbReference type="OrthoDB" id="7805940at2"/>
<dbReference type="PIRSF" id="PIRSF006603">
    <property type="entry name" value="DinF"/>
    <property type="match status" value="1"/>
</dbReference>
<dbReference type="PANTHER" id="PTHR43549">
    <property type="entry name" value="MULTIDRUG RESISTANCE PROTEIN YPNP-RELATED"/>
    <property type="match status" value="1"/>
</dbReference>
<dbReference type="Pfam" id="PF01554">
    <property type="entry name" value="MatE"/>
    <property type="match status" value="2"/>
</dbReference>
<feature type="transmembrane region" description="Helical" evidence="7">
    <location>
        <begin position="181"/>
        <end position="204"/>
    </location>
</feature>
<keyword evidence="3" id="KW-1003">Cell membrane</keyword>
<feature type="transmembrane region" description="Helical" evidence="7">
    <location>
        <begin position="333"/>
        <end position="354"/>
    </location>
</feature>
<evidence type="ECO:0000313" key="8">
    <source>
        <dbReference type="EMBL" id="SHN17572.1"/>
    </source>
</evidence>
<dbReference type="GO" id="GO:0015297">
    <property type="term" value="F:antiporter activity"/>
    <property type="evidence" value="ECO:0007669"/>
    <property type="project" value="InterPro"/>
</dbReference>
<feature type="transmembrane region" description="Helical" evidence="7">
    <location>
        <begin position="150"/>
        <end position="169"/>
    </location>
</feature>
<dbReference type="Proteomes" id="UP000186002">
    <property type="component" value="Unassembled WGS sequence"/>
</dbReference>
<feature type="transmembrane region" description="Helical" evidence="7">
    <location>
        <begin position="433"/>
        <end position="454"/>
    </location>
</feature>
<dbReference type="NCBIfam" id="TIGR00797">
    <property type="entry name" value="matE"/>
    <property type="match status" value="1"/>
</dbReference>
<evidence type="ECO:0000256" key="5">
    <source>
        <dbReference type="ARBA" id="ARBA00022989"/>
    </source>
</evidence>
<keyword evidence="9" id="KW-1185">Reference proteome</keyword>
<evidence type="ECO:0000256" key="7">
    <source>
        <dbReference type="SAM" id="Phobius"/>
    </source>
</evidence>
<organism evidence="8 9">
    <name type="scientific">Roseibium suaedae</name>
    <dbReference type="NCBI Taxonomy" id="735517"/>
    <lineage>
        <taxon>Bacteria</taxon>
        <taxon>Pseudomonadati</taxon>
        <taxon>Pseudomonadota</taxon>
        <taxon>Alphaproteobacteria</taxon>
        <taxon>Hyphomicrobiales</taxon>
        <taxon>Stappiaceae</taxon>
        <taxon>Roseibium</taxon>
    </lineage>
</organism>
<feature type="transmembrane region" description="Helical" evidence="7">
    <location>
        <begin position="402"/>
        <end position="427"/>
    </location>
</feature>
<gene>
    <name evidence="8" type="ORF">SAMN05444272_4490</name>
</gene>
<keyword evidence="5 7" id="KW-1133">Transmembrane helix</keyword>
<dbReference type="GO" id="GO:0005886">
    <property type="term" value="C:plasma membrane"/>
    <property type="evidence" value="ECO:0007669"/>
    <property type="project" value="UniProtKB-SubCell"/>
</dbReference>
<dbReference type="AlphaFoldDB" id="A0A1M7PK25"/>
<evidence type="ECO:0000313" key="9">
    <source>
        <dbReference type="Proteomes" id="UP000186002"/>
    </source>
</evidence>
<dbReference type="PANTHER" id="PTHR43549:SF3">
    <property type="entry name" value="MULTIDRUG RESISTANCE PROTEIN YPNP-RELATED"/>
    <property type="match status" value="1"/>
</dbReference>
<dbReference type="InterPro" id="IPR002528">
    <property type="entry name" value="MATE_fam"/>
</dbReference>
<evidence type="ECO:0000256" key="2">
    <source>
        <dbReference type="ARBA" id="ARBA00022448"/>
    </source>
</evidence>
<feature type="transmembrane region" description="Helical" evidence="7">
    <location>
        <begin position="27"/>
        <end position="49"/>
    </location>
</feature>
<dbReference type="RefSeq" id="WP_073015598.1">
    <property type="nucleotide sequence ID" value="NZ_FRBW01000008.1"/>
</dbReference>
<keyword evidence="2" id="KW-0813">Transport</keyword>
<dbReference type="InterPro" id="IPR052031">
    <property type="entry name" value="Membrane_Transporter-Flippase"/>
</dbReference>
<reference evidence="8 9" key="1">
    <citation type="submission" date="2016-11" db="EMBL/GenBank/DDBJ databases">
        <authorList>
            <person name="Jaros S."/>
            <person name="Januszkiewicz K."/>
            <person name="Wedrychowicz H."/>
        </authorList>
    </citation>
    <scope>NUCLEOTIDE SEQUENCE [LARGE SCALE GENOMIC DNA]</scope>
    <source>
        <strain evidence="8 9">DSM 22153</strain>
    </source>
</reference>
<evidence type="ECO:0000256" key="6">
    <source>
        <dbReference type="ARBA" id="ARBA00023136"/>
    </source>
</evidence>
<accession>A0A1M7PK25</accession>
<feature type="transmembrane region" description="Helical" evidence="7">
    <location>
        <begin position="255"/>
        <end position="281"/>
    </location>
</feature>
<name>A0A1M7PK25_9HYPH</name>
<evidence type="ECO:0000256" key="4">
    <source>
        <dbReference type="ARBA" id="ARBA00022692"/>
    </source>
</evidence>
<dbReference type="STRING" id="735517.SAMN05444272_4490"/>
<sequence length="465" mass="48269">MREVSHTNTSTVQVPAHKAPPSVLEGAIVPTMLRLALPTILVLVVQTLVGVAETYFISFLGTDALAGVTLVFPVLMLMQMMSNGGIGGGVASAVARSLGSERYADASALVWHSIIVACAFGVAFSAAAFFCGQMLYRSMGGTGATLEAALTYSGVVFAGSVPIWITAVLSSALRGAGNVKFPALVIFLGVFLLVPLSPALIFGWGPFPRLGVAGGGAAVVIYYILAAVMLLLYLRSPRSLLKLRIVPLEGRLFRDIMGVGILSAIGTVQVNLTVTIVTATVGGFDASAIAGYGIASRLDYIQIPVIFGLGTALVTMVGINIGAGQWERARHIAWTGAAIAFGLTELVGLSAAIFPQTWVGLFSDDADVMAMGVLYLRTVAPVYGAVGLGLALYFASQGANRALFPVLAGTIRMIIAAAIGWLAVYFLGAGISALFQIVALASVAYGVLTAAAMISGTWKKRPFDQ</sequence>
<evidence type="ECO:0000256" key="3">
    <source>
        <dbReference type="ARBA" id="ARBA00022475"/>
    </source>
</evidence>
<dbReference type="InterPro" id="IPR048279">
    <property type="entry name" value="MdtK-like"/>
</dbReference>
<dbReference type="EMBL" id="FRBW01000008">
    <property type="protein sequence ID" value="SHN17572.1"/>
    <property type="molecule type" value="Genomic_DNA"/>
</dbReference>
<proteinExistence type="predicted"/>
<dbReference type="CDD" id="cd13148">
    <property type="entry name" value="MATE_like_3"/>
    <property type="match status" value="1"/>
</dbReference>
<evidence type="ECO:0000256" key="1">
    <source>
        <dbReference type="ARBA" id="ARBA00004429"/>
    </source>
</evidence>
<dbReference type="GO" id="GO:0042910">
    <property type="term" value="F:xenobiotic transmembrane transporter activity"/>
    <property type="evidence" value="ECO:0007669"/>
    <property type="project" value="InterPro"/>
</dbReference>
<comment type="subcellular location">
    <subcellularLocation>
        <location evidence="1">Cell inner membrane</location>
        <topology evidence="1">Multi-pass membrane protein</topology>
    </subcellularLocation>
</comment>
<feature type="transmembrane region" description="Helical" evidence="7">
    <location>
        <begin position="210"/>
        <end position="234"/>
    </location>
</feature>
<keyword evidence="4 7" id="KW-0812">Transmembrane</keyword>
<feature type="transmembrane region" description="Helical" evidence="7">
    <location>
        <begin position="109"/>
        <end position="130"/>
    </location>
</feature>